<organism evidence="1 2">
    <name type="scientific">Engystomops pustulosus</name>
    <name type="common">Tungara frog</name>
    <name type="synonym">Physalaemus pustulosus</name>
    <dbReference type="NCBI Taxonomy" id="76066"/>
    <lineage>
        <taxon>Eukaryota</taxon>
        <taxon>Metazoa</taxon>
        <taxon>Chordata</taxon>
        <taxon>Craniata</taxon>
        <taxon>Vertebrata</taxon>
        <taxon>Euteleostomi</taxon>
        <taxon>Amphibia</taxon>
        <taxon>Batrachia</taxon>
        <taxon>Anura</taxon>
        <taxon>Neobatrachia</taxon>
        <taxon>Hyloidea</taxon>
        <taxon>Leptodactylidae</taxon>
        <taxon>Leiuperinae</taxon>
        <taxon>Engystomops</taxon>
    </lineage>
</organism>
<dbReference type="Proteomes" id="UP000824782">
    <property type="component" value="Unassembled WGS sequence"/>
</dbReference>
<dbReference type="EMBL" id="WNYA01000012">
    <property type="protein sequence ID" value="KAG8551112.1"/>
    <property type="molecule type" value="Genomic_DNA"/>
</dbReference>
<name>A0AAV6ZP15_ENGPU</name>
<proteinExistence type="predicted"/>
<reference evidence="1" key="1">
    <citation type="thesis" date="2020" institute="ProQuest LLC" country="789 East Eisenhower Parkway, Ann Arbor, MI, USA">
        <title>Comparative Genomics and Chromosome Evolution.</title>
        <authorList>
            <person name="Mudd A.B."/>
        </authorList>
    </citation>
    <scope>NUCLEOTIDE SEQUENCE</scope>
    <source>
        <strain evidence="1">237g6f4</strain>
        <tissue evidence="1">Blood</tissue>
    </source>
</reference>
<evidence type="ECO:0000313" key="1">
    <source>
        <dbReference type="EMBL" id="KAG8551112.1"/>
    </source>
</evidence>
<comment type="caution">
    <text evidence="1">The sequence shown here is derived from an EMBL/GenBank/DDBJ whole genome shotgun (WGS) entry which is preliminary data.</text>
</comment>
<sequence length="80" mass="9550">MPLIYDQKPRARQVIITPSLDVEVSEERNLTRQEVTRAQDRRRSDFLPIEEWKISVNHRRLRFWPRSGKHLWAGSGPRDA</sequence>
<accession>A0AAV6ZP15</accession>
<protein>
    <submittedName>
        <fullName evidence="1">Uncharacterized protein</fullName>
    </submittedName>
</protein>
<dbReference type="AlphaFoldDB" id="A0AAV6ZP15"/>
<keyword evidence="2" id="KW-1185">Reference proteome</keyword>
<gene>
    <name evidence="1" type="ORF">GDO81_018475</name>
</gene>
<evidence type="ECO:0000313" key="2">
    <source>
        <dbReference type="Proteomes" id="UP000824782"/>
    </source>
</evidence>